<reference evidence="1 2" key="1">
    <citation type="submission" date="2016-10" db="EMBL/GenBank/DDBJ databases">
        <authorList>
            <person name="Varghese N."/>
            <person name="Submissions S."/>
        </authorList>
    </citation>
    <scope>NUCLEOTIDE SEQUENCE [LARGE SCALE GENOMIC DNA]</scope>
    <source>
        <strain evidence="1 2">DSM 16392</strain>
    </source>
</reference>
<proteinExistence type="predicted"/>
<sequence>MLSLSRLFEPKKTDLSEGLASHALEPECGAAALAGKGCSMKDREFCHDARCYALSQACHAGCDQHQFIDALWAENRH</sequence>
<accession>A0A1I4DTQ8</accession>
<name>A0A1I4DTQ8_9HYPH</name>
<keyword evidence="2" id="KW-1185">Reference proteome</keyword>
<gene>
    <name evidence="1" type="ORF">SAMN04488518_112106</name>
</gene>
<evidence type="ECO:0000313" key="2">
    <source>
        <dbReference type="Proteomes" id="UP000199598"/>
    </source>
</evidence>
<dbReference type="EMBL" id="FOSK01000012">
    <property type="protein sequence ID" value="SFK95321.1"/>
    <property type="molecule type" value="Genomic_DNA"/>
</dbReference>
<comment type="caution">
    <text evidence="1">The sequence shown here is derived from an EMBL/GenBank/DDBJ whole genome shotgun (WGS) entry which is preliminary data.</text>
</comment>
<evidence type="ECO:0000313" key="1">
    <source>
        <dbReference type="EMBL" id="SFK95321.1"/>
    </source>
</evidence>
<dbReference type="Proteomes" id="UP000199598">
    <property type="component" value="Unassembled WGS sequence"/>
</dbReference>
<organism evidence="1 2">
    <name type="scientific">Pseudovibrio ascidiaceicola</name>
    <dbReference type="NCBI Taxonomy" id="285279"/>
    <lineage>
        <taxon>Bacteria</taxon>
        <taxon>Pseudomonadati</taxon>
        <taxon>Pseudomonadota</taxon>
        <taxon>Alphaproteobacteria</taxon>
        <taxon>Hyphomicrobiales</taxon>
        <taxon>Stappiaceae</taxon>
        <taxon>Pseudovibrio</taxon>
    </lineage>
</organism>
<protein>
    <submittedName>
        <fullName evidence="1">Uncharacterized protein</fullName>
    </submittedName>
</protein>